<name>A0A3N7HMK7_9BURK</name>
<dbReference type="PROSITE" id="PS50405">
    <property type="entry name" value="GST_CTER"/>
    <property type="match status" value="1"/>
</dbReference>
<dbReference type="InterPro" id="IPR036249">
    <property type="entry name" value="Thioredoxin-like_sf"/>
</dbReference>
<dbReference type="OrthoDB" id="3828095at2"/>
<keyword evidence="7" id="KW-1185">Reference proteome</keyword>
<evidence type="ECO:0000313" key="7">
    <source>
        <dbReference type="Proteomes" id="UP000267464"/>
    </source>
</evidence>
<dbReference type="EMBL" id="QUSW01000007">
    <property type="protein sequence ID" value="RQP22306.1"/>
    <property type="molecule type" value="Genomic_DNA"/>
</dbReference>
<dbReference type="GO" id="GO:0004364">
    <property type="term" value="F:glutathione transferase activity"/>
    <property type="evidence" value="ECO:0007669"/>
    <property type="project" value="UniProtKB-EC"/>
</dbReference>
<dbReference type="InterPro" id="IPR040079">
    <property type="entry name" value="Glutathione_S-Trfase"/>
</dbReference>
<dbReference type="SUPFAM" id="SSF52833">
    <property type="entry name" value="Thioredoxin-like"/>
    <property type="match status" value="1"/>
</dbReference>
<dbReference type="InterPro" id="IPR004045">
    <property type="entry name" value="Glutathione_S-Trfase_N"/>
</dbReference>
<dbReference type="Gene3D" id="3.40.30.10">
    <property type="entry name" value="Glutaredoxin"/>
    <property type="match status" value="1"/>
</dbReference>
<dbReference type="PANTHER" id="PTHR43968:SF6">
    <property type="entry name" value="GLUTATHIONE S-TRANSFERASE OMEGA"/>
    <property type="match status" value="1"/>
</dbReference>
<keyword evidence="2 6" id="KW-0808">Transferase</keyword>
<reference evidence="6 7" key="1">
    <citation type="submission" date="2018-08" db="EMBL/GenBank/DDBJ databases">
        <authorList>
            <person name="Khan S.A."/>
            <person name="Jeon C.O."/>
            <person name="Chun B.H."/>
            <person name="Jeong S.E."/>
        </authorList>
    </citation>
    <scope>NUCLEOTIDE SEQUENCE [LARGE SCALE GENOMIC DNA]</scope>
    <source>
        <strain evidence="6 7">S-16</strain>
    </source>
</reference>
<dbReference type="InterPro" id="IPR036282">
    <property type="entry name" value="Glutathione-S-Trfase_C_sf"/>
</dbReference>
<sequence>MQPHLTLVSHALCPYVQRAAIALIEKDVDFERITIDLADKPAWFKTISPLGRVPLLKVDGEAVLFESAAICEYLEDTTDRPLHPPHPAVRARHRAWMEFGSNVLTLIAGFYNAADADALQRKRHEIRERFATLEAELSTRAGPYFGGERFSLVDAVFAPVFRYFERFEAIEDFGFFDGLPRVLAWRQSLAQRPSVQAAAHPDYARLLDAFLRARRSELSRRMAA</sequence>
<proteinExistence type="predicted"/>
<dbReference type="InterPro" id="IPR004046">
    <property type="entry name" value="GST_C"/>
</dbReference>
<dbReference type="InterPro" id="IPR045073">
    <property type="entry name" value="Omega/Tau-like"/>
</dbReference>
<dbReference type="SFLD" id="SFLDG00358">
    <property type="entry name" value="Main_(cytGST)"/>
    <property type="match status" value="1"/>
</dbReference>
<dbReference type="AlphaFoldDB" id="A0A3N7HMK7"/>
<evidence type="ECO:0000256" key="1">
    <source>
        <dbReference type="ARBA" id="ARBA00012452"/>
    </source>
</evidence>
<dbReference type="InterPro" id="IPR050983">
    <property type="entry name" value="GST_Omega/HSP26"/>
</dbReference>
<comment type="catalytic activity">
    <reaction evidence="3">
        <text>RX + glutathione = an S-substituted glutathione + a halide anion + H(+)</text>
        <dbReference type="Rhea" id="RHEA:16437"/>
        <dbReference type="ChEBI" id="CHEBI:15378"/>
        <dbReference type="ChEBI" id="CHEBI:16042"/>
        <dbReference type="ChEBI" id="CHEBI:17792"/>
        <dbReference type="ChEBI" id="CHEBI:57925"/>
        <dbReference type="ChEBI" id="CHEBI:90779"/>
        <dbReference type="EC" id="2.5.1.18"/>
    </reaction>
</comment>
<dbReference type="GO" id="GO:0005737">
    <property type="term" value="C:cytoplasm"/>
    <property type="evidence" value="ECO:0007669"/>
    <property type="project" value="TreeGrafter"/>
</dbReference>
<evidence type="ECO:0000256" key="3">
    <source>
        <dbReference type="ARBA" id="ARBA00047960"/>
    </source>
</evidence>
<evidence type="ECO:0000259" key="4">
    <source>
        <dbReference type="PROSITE" id="PS50404"/>
    </source>
</evidence>
<protein>
    <recommendedName>
        <fullName evidence="1">glutathione transferase</fullName>
        <ecNumber evidence="1">2.5.1.18</ecNumber>
    </recommendedName>
</protein>
<dbReference type="PROSITE" id="PS50404">
    <property type="entry name" value="GST_NTER"/>
    <property type="match status" value="1"/>
</dbReference>
<dbReference type="RefSeq" id="WP_124542520.1">
    <property type="nucleotide sequence ID" value="NZ_QUSW01000007.1"/>
</dbReference>
<feature type="domain" description="GST C-terminal" evidence="5">
    <location>
        <begin position="86"/>
        <end position="210"/>
    </location>
</feature>
<evidence type="ECO:0000259" key="5">
    <source>
        <dbReference type="PROSITE" id="PS50405"/>
    </source>
</evidence>
<dbReference type="Proteomes" id="UP000267464">
    <property type="component" value="Unassembled WGS sequence"/>
</dbReference>
<reference evidence="6 7" key="2">
    <citation type="submission" date="2018-12" db="EMBL/GenBank/DDBJ databases">
        <title>Rhizobacter gummiphilus sp. nov., a rubber-degrading bacterium isolated from the soil of a botanical garden in Japan.</title>
        <authorList>
            <person name="Shunsuke S.S."/>
        </authorList>
    </citation>
    <scope>NUCLEOTIDE SEQUENCE [LARGE SCALE GENOMIC DNA]</scope>
    <source>
        <strain evidence="6 7">S-16</strain>
    </source>
</reference>
<organism evidence="6 7">
    <name type="scientific">Piscinibacter terrae</name>
    <dbReference type="NCBI Taxonomy" id="2496871"/>
    <lineage>
        <taxon>Bacteria</taxon>
        <taxon>Pseudomonadati</taxon>
        <taxon>Pseudomonadota</taxon>
        <taxon>Betaproteobacteria</taxon>
        <taxon>Burkholderiales</taxon>
        <taxon>Sphaerotilaceae</taxon>
        <taxon>Piscinibacter</taxon>
    </lineage>
</organism>
<dbReference type="InterPro" id="IPR010987">
    <property type="entry name" value="Glutathione-S-Trfase_C-like"/>
</dbReference>
<gene>
    <name evidence="6" type="ORF">DZC73_21845</name>
</gene>
<evidence type="ECO:0000313" key="6">
    <source>
        <dbReference type="EMBL" id="RQP22306.1"/>
    </source>
</evidence>
<dbReference type="Pfam" id="PF00043">
    <property type="entry name" value="GST_C"/>
    <property type="match status" value="1"/>
</dbReference>
<dbReference type="PANTHER" id="PTHR43968">
    <property type="match status" value="1"/>
</dbReference>
<dbReference type="SUPFAM" id="SSF47616">
    <property type="entry name" value="GST C-terminal domain-like"/>
    <property type="match status" value="1"/>
</dbReference>
<dbReference type="Gene3D" id="1.20.1050.10">
    <property type="match status" value="1"/>
</dbReference>
<comment type="caution">
    <text evidence="6">The sequence shown here is derived from an EMBL/GenBank/DDBJ whole genome shotgun (WGS) entry which is preliminary data.</text>
</comment>
<dbReference type="CDD" id="cd00570">
    <property type="entry name" value="GST_N_family"/>
    <property type="match status" value="1"/>
</dbReference>
<feature type="domain" description="GST N-terminal" evidence="4">
    <location>
        <begin position="3"/>
        <end position="82"/>
    </location>
</feature>
<accession>A0A3N7HMK7</accession>
<dbReference type="Pfam" id="PF13409">
    <property type="entry name" value="GST_N_2"/>
    <property type="match status" value="1"/>
</dbReference>
<dbReference type="SFLD" id="SFLDS00019">
    <property type="entry name" value="Glutathione_Transferase_(cytos"/>
    <property type="match status" value="1"/>
</dbReference>
<evidence type="ECO:0000256" key="2">
    <source>
        <dbReference type="ARBA" id="ARBA00022679"/>
    </source>
</evidence>
<dbReference type="SFLD" id="SFLDG01152">
    <property type="entry name" value="Main.3:_Omega-_and_Tau-like"/>
    <property type="match status" value="1"/>
</dbReference>
<dbReference type="EC" id="2.5.1.18" evidence="1"/>